<dbReference type="EMBL" id="CADCXN010000069">
    <property type="protein sequence ID" value="CAA9891349.1"/>
    <property type="molecule type" value="Genomic_DNA"/>
</dbReference>
<sequence length="181" mass="20810">MKKESIKTHLKPYSIFQKRKTTINRAFASALAPNDNYDSQMLNIALRLLGQNPDDALICVYCGGHAQTWDHLIGLVKDSQFRGYGHQIGNLLPCCRDCNSKKGSKDWQEFIETKVEDEQEQKALKAQIQAYLDGYAKPVDIDKIKTAMPEEWARYANIKKQIFDLMREADEIADKIRRDVD</sequence>
<keyword evidence="3" id="KW-1185">Reference proteome</keyword>
<dbReference type="Gene3D" id="1.10.30.50">
    <property type="match status" value="1"/>
</dbReference>
<comment type="caution">
    <text evidence="2">The sequence shown here is derived from an EMBL/GenBank/DDBJ whole genome shotgun (WGS) entry which is preliminary data.</text>
</comment>
<dbReference type="RefSeq" id="WP_174626224.1">
    <property type="nucleotide sequence ID" value="NZ_CADCXN010000069.1"/>
</dbReference>
<name>A0A8S0WB33_9GAMM</name>
<feature type="domain" description="HNH" evidence="1">
    <location>
        <begin position="59"/>
        <end position="105"/>
    </location>
</feature>
<evidence type="ECO:0000313" key="3">
    <source>
        <dbReference type="Proteomes" id="UP000494216"/>
    </source>
</evidence>
<protein>
    <recommendedName>
        <fullName evidence="1">HNH domain-containing protein</fullName>
    </recommendedName>
</protein>
<dbReference type="CDD" id="cd00085">
    <property type="entry name" value="HNHc"/>
    <property type="match status" value="1"/>
</dbReference>
<proteinExistence type="predicted"/>
<dbReference type="Proteomes" id="UP000494216">
    <property type="component" value="Unassembled WGS sequence"/>
</dbReference>
<dbReference type="InterPro" id="IPR003615">
    <property type="entry name" value="HNH_nuc"/>
</dbReference>
<accession>A0A8S0WB33</accession>
<dbReference type="GO" id="GO:0003676">
    <property type="term" value="F:nucleic acid binding"/>
    <property type="evidence" value="ECO:0007669"/>
    <property type="project" value="InterPro"/>
</dbReference>
<dbReference type="InterPro" id="IPR002711">
    <property type="entry name" value="HNH"/>
</dbReference>
<dbReference type="AlphaFoldDB" id="A0A8S0WB33"/>
<dbReference type="Pfam" id="PF01844">
    <property type="entry name" value="HNH"/>
    <property type="match status" value="1"/>
</dbReference>
<evidence type="ECO:0000313" key="2">
    <source>
        <dbReference type="EMBL" id="CAA9891349.1"/>
    </source>
</evidence>
<reference evidence="2 3" key="1">
    <citation type="submission" date="2020-02" db="EMBL/GenBank/DDBJ databases">
        <authorList>
            <person name="Hogendoorn C."/>
        </authorList>
    </citation>
    <scope>NUCLEOTIDE SEQUENCE [LARGE SCALE GENOMIC DNA]</scope>
    <source>
        <strain evidence="2">METHB21</strain>
    </source>
</reference>
<organism evidence="2 3">
    <name type="scientific">Candidatus Methylobacter favarea</name>
    <dbReference type="NCBI Taxonomy" id="2707345"/>
    <lineage>
        <taxon>Bacteria</taxon>
        <taxon>Pseudomonadati</taxon>
        <taxon>Pseudomonadota</taxon>
        <taxon>Gammaproteobacteria</taxon>
        <taxon>Methylococcales</taxon>
        <taxon>Methylococcaceae</taxon>
        <taxon>Methylobacter</taxon>
    </lineage>
</organism>
<dbReference type="GO" id="GO:0008270">
    <property type="term" value="F:zinc ion binding"/>
    <property type="evidence" value="ECO:0007669"/>
    <property type="project" value="InterPro"/>
</dbReference>
<evidence type="ECO:0000259" key="1">
    <source>
        <dbReference type="Pfam" id="PF01844"/>
    </source>
</evidence>
<dbReference type="GO" id="GO:0004519">
    <property type="term" value="F:endonuclease activity"/>
    <property type="evidence" value="ECO:0007669"/>
    <property type="project" value="InterPro"/>
</dbReference>
<gene>
    <name evidence="2" type="ORF">METHB2_40049</name>
</gene>